<evidence type="ECO:0000259" key="2">
    <source>
        <dbReference type="PROSITE" id="PS50846"/>
    </source>
</evidence>
<keyword evidence="4" id="KW-1185">Reference proteome</keyword>
<gene>
    <name evidence="3" type="ORF">H2O64_14470</name>
</gene>
<keyword evidence="1" id="KW-0479">Metal-binding</keyword>
<organism evidence="3 4">
    <name type="scientific">Kordia aestuariivivens</name>
    <dbReference type="NCBI Taxonomy" id="2759037"/>
    <lineage>
        <taxon>Bacteria</taxon>
        <taxon>Pseudomonadati</taxon>
        <taxon>Bacteroidota</taxon>
        <taxon>Flavobacteriia</taxon>
        <taxon>Flavobacteriales</taxon>
        <taxon>Flavobacteriaceae</taxon>
        <taxon>Kordia</taxon>
    </lineage>
</organism>
<name>A0ABR7QBC4_9FLAO</name>
<evidence type="ECO:0000256" key="1">
    <source>
        <dbReference type="ARBA" id="ARBA00022723"/>
    </source>
</evidence>
<feature type="domain" description="HMA" evidence="2">
    <location>
        <begin position="1"/>
        <end position="66"/>
    </location>
</feature>
<dbReference type="PROSITE" id="PS50846">
    <property type="entry name" value="HMA_2"/>
    <property type="match status" value="1"/>
</dbReference>
<dbReference type="EMBL" id="JACGWS010000008">
    <property type="protein sequence ID" value="MBC8755879.1"/>
    <property type="molecule type" value="Genomic_DNA"/>
</dbReference>
<proteinExistence type="predicted"/>
<dbReference type="CDD" id="cd00371">
    <property type="entry name" value="HMA"/>
    <property type="match status" value="1"/>
</dbReference>
<dbReference type="SUPFAM" id="SSF55008">
    <property type="entry name" value="HMA, heavy metal-associated domain"/>
    <property type="match status" value="1"/>
</dbReference>
<dbReference type="Proteomes" id="UP000619238">
    <property type="component" value="Unassembled WGS sequence"/>
</dbReference>
<sequence length="74" mass="8561">MRKTVHIQNLVCDTCVKIITNRLTELRNISNVDVNLEKETVSFDFFAKRDFEHAKHALEALGYPILGHDNILNH</sequence>
<dbReference type="Gene3D" id="3.30.70.100">
    <property type="match status" value="1"/>
</dbReference>
<protein>
    <submittedName>
        <fullName evidence="3">Heavy-metal-associated domain-containing protein</fullName>
    </submittedName>
</protein>
<dbReference type="PROSITE" id="PS01047">
    <property type="entry name" value="HMA_1"/>
    <property type="match status" value="1"/>
</dbReference>
<dbReference type="Pfam" id="PF00403">
    <property type="entry name" value="HMA"/>
    <property type="match status" value="1"/>
</dbReference>
<evidence type="ECO:0000313" key="4">
    <source>
        <dbReference type="Proteomes" id="UP000619238"/>
    </source>
</evidence>
<dbReference type="InterPro" id="IPR017969">
    <property type="entry name" value="Heavy-metal-associated_CS"/>
</dbReference>
<dbReference type="RefSeq" id="WP_187562915.1">
    <property type="nucleotide sequence ID" value="NZ_JACGWS010000008.1"/>
</dbReference>
<reference evidence="3 4" key="1">
    <citation type="submission" date="2020-07" db="EMBL/GenBank/DDBJ databases">
        <title>Description of Kordia aestuariivivens sp. nov., isolated from a tidal flat.</title>
        <authorList>
            <person name="Park S."/>
            <person name="Yoon J.-H."/>
        </authorList>
    </citation>
    <scope>NUCLEOTIDE SEQUENCE [LARGE SCALE GENOMIC DNA]</scope>
    <source>
        <strain evidence="3 4">YSTF-M3</strain>
    </source>
</reference>
<accession>A0ABR7QBC4</accession>
<evidence type="ECO:0000313" key="3">
    <source>
        <dbReference type="EMBL" id="MBC8755879.1"/>
    </source>
</evidence>
<comment type="caution">
    <text evidence="3">The sequence shown here is derived from an EMBL/GenBank/DDBJ whole genome shotgun (WGS) entry which is preliminary data.</text>
</comment>
<dbReference type="InterPro" id="IPR006121">
    <property type="entry name" value="HMA_dom"/>
</dbReference>
<dbReference type="InterPro" id="IPR036163">
    <property type="entry name" value="HMA_dom_sf"/>
</dbReference>